<feature type="transmembrane region" description="Helical" evidence="6">
    <location>
        <begin position="185"/>
        <end position="208"/>
    </location>
</feature>
<evidence type="ECO:0000313" key="7">
    <source>
        <dbReference type="EMBL" id="MDA4845612.1"/>
    </source>
</evidence>
<evidence type="ECO:0000256" key="1">
    <source>
        <dbReference type="ARBA" id="ARBA00004651"/>
    </source>
</evidence>
<keyword evidence="3 6" id="KW-0812">Transmembrane</keyword>
<comment type="subcellular location">
    <subcellularLocation>
        <location evidence="1">Cell membrane</location>
        <topology evidence="1">Multi-pass membrane protein</topology>
    </subcellularLocation>
</comment>
<feature type="transmembrane region" description="Helical" evidence="6">
    <location>
        <begin position="67"/>
        <end position="88"/>
    </location>
</feature>
<keyword evidence="4 6" id="KW-1133">Transmembrane helix</keyword>
<dbReference type="Proteomes" id="UP001148313">
    <property type="component" value="Unassembled WGS sequence"/>
</dbReference>
<dbReference type="InterPro" id="IPR001851">
    <property type="entry name" value="ABC_transp_permease"/>
</dbReference>
<evidence type="ECO:0000256" key="5">
    <source>
        <dbReference type="ARBA" id="ARBA00023136"/>
    </source>
</evidence>
<protein>
    <submittedName>
        <fullName evidence="7">ABC transporter permease</fullName>
    </submittedName>
</protein>
<dbReference type="PANTHER" id="PTHR32196:SF69">
    <property type="entry name" value="BRANCHED-CHAIN AMINO ACID TRANSPORT SYSTEM, PERMEASE PROTEIN"/>
    <property type="match status" value="1"/>
</dbReference>
<dbReference type="CDD" id="cd06574">
    <property type="entry name" value="TM_PBP1_branched-chain-AA_like"/>
    <property type="match status" value="1"/>
</dbReference>
<accession>A0ABT4VLM5</accession>
<evidence type="ECO:0000313" key="8">
    <source>
        <dbReference type="Proteomes" id="UP001148313"/>
    </source>
</evidence>
<feature type="transmembrane region" description="Helical" evidence="6">
    <location>
        <begin position="214"/>
        <end position="235"/>
    </location>
</feature>
<keyword evidence="2" id="KW-1003">Cell membrane</keyword>
<feature type="transmembrane region" description="Helical" evidence="6">
    <location>
        <begin position="137"/>
        <end position="158"/>
    </location>
</feature>
<evidence type="ECO:0000256" key="3">
    <source>
        <dbReference type="ARBA" id="ARBA00022692"/>
    </source>
</evidence>
<evidence type="ECO:0000256" key="4">
    <source>
        <dbReference type="ARBA" id="ARBA00022989"/>
    </source>
</evidence>
<keyword evidence="8" id="KW-1185">Reference proteome</keyword>
<organism evidence="7 8">
    <name type="scientific">Hoeflea poritis</name>
    <dbReference type="NCBI Taxonomy" id="2993659"/>
    <lineage>
        <taxon>Bacteria</taxon>
        <taxon>Pseudomonadati</taxon>
        <taxon>Pseudomonadota</taxon>
        <taxon>Alphaproteobacteria</taxon>
        <taxon>Hyphomicrobiales</taxon>
        <taxon>Rhizobiaceae</taxon>
        <taxon>Hoeflea</taxon>
    </lineage>
</organism>
<dbReference type="EMBL" id="JAPJZH010000005">
    <property type="protein sequence ID" value="MDA4845612.1"/>
    <property type="molecule type" value="Genomic_DNA"/>
</dbReference>
<comment type="caution">
    <text evidence="7">The sequence shown here is derived from an EMBL/GenBank/DDBJ whole genome shotgun (WGS) entry which is preliminary data.</text>
</comment>
<feature type="transmembrane region" description="Helical" evidence="6">
    <location>
        <begin position="12"/>
        <end position="32"/>
    </location>
</feature>
<dbReference type="PANTHER" id="PTHR32196">
    <property type="entry name" value="ABC TRANSPORTER PERMEASE PROTEIN YPHD-RELATED-RELATED"/>
    <property type="match status" value="1"/>
</dbReference>
<evidence type="ECO:0000256" key="2">
    <source>
        <dbReference type="ARBA" id="ARBA00022475"/>
    </source>
</evidence>
<dbReference type="RefSeq" id="WP_271089272.1">
    <property type="nucleotide sequence ID" value="NZ_JAPJZH010000005.1"/>
</dbReference>
<feature type="transmembrane region" description="Helical" evidence="6">
    <location>
        <begin position="244"/>
        <end position="265"/>
    </location>
</feature>
<keyword evidence="5 6" id="KW-0472">Membrane</keyword>
<evidence type="ECO:0000256" key="6">
    <source>
        <dbReference type="SAM" id="Phobius"/>
    </source>
</evidence>
<gene>
    <name evidence="7" type="ORF">OOZ53_09650</name>
</gene>
<feature type="transmembrane region" description="Helical" evidence="6">
    <location>
        <begin position="44"/>
        <end position="61"/>
    </location>
</feature>
<sequence length="296" mass="30608">MEILSTYLNLLPVSLAQGAVYAFVALGVMIPFRVLSLPDLTSEGTFPLGGAVLATLLAAGFNPVAGLLVAIGAGILAGGATALIHLLLKIPSLLAGIIVLTMLFSINIRIMGKPNTAIFNYETIFTELLNADGGAPLSQFALLMAIILGVCGLLFWFLHTEIGVALRSVGANQMMSRAQGLPTKWYIVGGLGLAGALSAFGGAIMAQFQSYADVTMGAGVLIIGLASTILGEALVGTKTLVRQIAAPVVGALVYFQVVAVALALGMEPSDLRLLTGIFVLCTLAAPLIAKRVARMR</sequence>
<feature type="transmembrane region" description="Helical" evidence="6">
    <location>
        <begin position="271"/>
        <end position="289"/>
    </location>
</feature>
<name>A0ABT4VLM5_9HYPH</name>
<feature type="transmembrane region" description="Helical" evidence="6">
    <location>
        <begin position="93"/>
        <end position="112"/>
    </location>
</feature>
<dbReference type="Pfam" id="PF02653">
    <property type="entry name" value="BPD_transp_2"/>
    <property type="match status" value="1"/>
</dbReference>
<proteinExistence type="predicted"/>
<reference evidence="7" key="1">
    <citation type="submission" date="2022-11" db="EMBL/GenBank/DDBJ databases">
        <title>Hoeflea poritis sp. nov., isolated from scleractinian coral Porites lutea.</title>
        <authorList>
            <person name="Zhang G."/>
            <person name="Wei Q."/>
            <person name="Cai L."/>
        </authorList>
    </citation>
    <scope>NUCLEOTIDE SEQUENCE</scope>
    <source>
        <strain evidence="7">E7-10</strain>
    </source>
</reference>